<comment type="caution">
    <text evidence="2">The sequence shown here is derived from an EMBL/GenBank/DDBJ whole genome shotgun (WGS) entry which is preliminary data.</text>
</comment>
<keyword evidence="3" id="KW-1185">Reference proteome</keyword>
<evidence type="ECO:0000313" key="2">
    <source>
        <dbReference type="EMBL" id="PAX53432.1"/>
    </source>
</evidence>
<protein>
    <submittedName>
        <fullName evidence="2">Uncharacterized protein</fullName>
    </submittedName>
</protein>
<dbReference type="EMBL" id="NTFS01000142">
    <property type="protein sequence ID" value="PAX53432.1"/>
    <property type="molecule type" value="Genomic_DNA"/>
</dbReference>
<name>A0A2A2TI74_9CYAN</name>
<feature type="signal peptide" evidence="1">
    <location>
        <begin position="1"/>
        <end position="25"/>
    </location>
</feature>
<dbReference type="RefSeq" id="WP_095722292.1">
    <property type="nucleotide sequence ID" value="NZ_NTFS01000142.1"/>
</dbReference>
<dbReference type="OrthoDB" id="512305at2"/>
<keyword evidence="1" id="KW-0732">Signal</keyword>
<feature type="chain" id="PRO_5013399322" evidence="1">
    <location>
        <begin position="26"/>
        <end position="142"/>
    </location>
</feature>
<proteinExistence type="predicted"/>
<evidence type="ECO:0000256" key="1">
    <source>
        <dbReference type="SAM" id="SignalP"/>
    </source>
</evidence>
<reference evidence="2 3" key="1">
    <citation type="submission" date="2017-08" db="EMBL/GenBank/DDBJ databases">
        <title>Draft genome sequence of filamentous cyanobacterium Calothrix elsteri CCALA 953.</title>
        <authorList>
            <person name="Gagunashvili A.N."/>
            <person name="Elster J."/>
            <person name="Andresson O.S."/>
        </authorList>
    </citation>
    <scope>NUCLEOTIDE SEQUENCE [LARGE SCALE GENOMIC DNA]</scope>
    <source>
        <strain evidence="2 3">CCALA 953</strain>
    </source>
</reference>
<dbReference type="Proteomes" id="UP000218238">
    <property type="component" value="Unassembled WGS sequence"/>
</dbReference>
<dbReference type="AlphaFoldDB" id="A0A2A2TI74"/>
<sequence length="142" mass="15460">MLKKITASLLTSVGLLTLNANPSLAENTLNFTNHQTLYPSTCAVVIEGERYECDYAVMGAFDDASANIKLCSEDACIVLMLSPYQLANVANGEEFRVRQIALQEGNSVIARWNTSMRCDFTATGMGCVGESESRGEIAVYME</sequence>
<evidence type="ECO:0000313" key="3">
    <source>
        <dbReference type="Proteomes" id="UP000218238"/>
    </source>
</evidence>
<accession>A0A2A2TI74</accession>
<organism evidence="2 3">
    <name type="scientific">Brunnivagina elsteri CCALA 953</name>
    <dbReference type="NCBI Taxonomy" id="987040"/>
    <lineage>
        <taxon>Bacteria</taxon>
        <taxon>Bacillati</taxon>
        <taxon>Cyanobacteriota</taxon>
        <taxon>Cyanophyceae</taxon>
        <taxon>Nostocales</taxon>
        <taxon>Calotrichaceae</taxon>
        <taxon>Brunnivagina</taxon>
    </lineage>
</organism>
<gene>
    <name evidence="2" type="ORF">CK510_14050</name>
</gene>